<dbReference type="PANTHER" id="PTHR32305:SF15">
    <property type="entry name" value="PROTEIN RHSA-RELATED"/>
    <property type="match status" value="1"/>
</dbReference>
<accession>A0A379SWN9</accession>
<dbReference type="Pfam" id="PF18807">
    <property type="entry name" value="TTc_toxin_rep"/>
    <property type="match status" value="1"/>
</dbReference>
<evidence type="ECO:0000313" key="1">
    <source>
        <dbReference type="EMBL" id="SUG32670.1"/>
    </source>
</evidence>
<sequence length="975" mass="107811">MSTSDYSKTPTITTYDNRHLAVRTLEWCRHPDTPQTTEIRPTYCQYDARGFLSQSADPRLAAAGLNNFTCDYDLGGRVLRTCSADAGTSLALSDAAGRTVLGMSGLVVTASGSTDMSRAVTTRRQYEDRSLPGRLLSVVEQASGKTGRVTERLIWSESSAKASANNLVGTCIRHYDPSGCVEIGSIALSGLALSVTRWLMTDDEVQADWQGDDRREWDAQLDDVPYATLSQGDAAGRVVGITDAVGNKQRMVLDIAGMSTGRRLTVNGEEKDIVRSTTRSAAGQVLQEEHGNGVVVNREYEPQTQWLKRIKTERPAGHPKGAGVLQDLRYEYDPVGNVKCVRNDAEETRFWRNQQVEPENRYGYDSLYQLVSASGREKVNIGQQNRSFFPADSISCTRYLRTYTYDSGNNLTRIRHSASGSGNCHTTYITVSDSSNRAVLRSLAATPAEVEMHFGPSGEQLQLQPGQALAWTVRGELLQVTPVEREGAQDDWEYYRYDARSQRVVKGSRRQTGSGTLTQRVVYLPGLELRTKSSGESLQTVVSDNVRLLHWESGKPEGLSNDGLRYSYENLTGSSGLEVDEDGCIISVEEYYPYGGTSVWSGSSETEADYKTVRYSGKEQDATGLYYYGYRYYQTWAGRWTSADPAGTADGLNMYRMCRNNPVTFRDSNGLLTEKEIQTLMFQTRQHMSQTGKDLESVMHNILGLNGDDAAVIRSRLGNTLPEPTASISGIHEITAFQEQIEAMSTSEVISPHIDLPSLMPENFRHPPSPGCCVELPSLTSSDTSDDDMSGVAGPEMSLPEITPELMTSHFPNMSEADRQALEYIANPENFSHTLYADGTVVSSSDERAPGRFTNNYKPDTWTFLYNFKLQEIDKGVNPYFASHVAQYQYLLAAVSGGWVGQMPSTLIRKNVINKDTIVNTAGLKGEQLMSAFLNNTPNGKSTAKILEAFNLNATSVKIKNTYAGINFYVKLKRK</sequence>
<reference evidence="1 2" key="1">
    <citation type="submission" date="2018-06" db="EMBL/GenBank/DDBJ databases">
        <authorList>
            <consortium name="Pathogen Informatics"/>
            <person name="Doyle S."/>
        </authorList>
    </citation>
    <scope>NUCLEOTIDE SEQUENCE [LARGE SCALE GENOMIC DNA]</scope>
    <source>
        <strain evidence="1 2">NCTC7304</strain>
    </source>
</reference>
<dbReference type="Proteomes" id="UP000254762">
    <property type="component" value="Unassembled WGS sequence"/>
</dbReference>
<dbReference type="NCBIfam" id="TIGR03696">
    <property type="entry name" value="Rhs_assc_core"/>
    <property type="match status" value="1"/>
</dbReference>
<evidence type="ECO:0000313" key="2">
    <source>
        <dbReference type="Proteomes" id="UP000254762"/>
    </source>
</evidence>
<organism evidence="1 2">
    <name type="scientific">Salmonella enterica subsp. arizonae</name>
    <dbReference type="NCBI Taxonomy" id="59203"/>
    <lineage>
        <taxon>Bacteria</taxon>
        <taxon>Pseudomonadati</taxon>
        <taxon>Pseudomonadota</taxon>
        <taxon>Gammaproteobacteria</taxon>
        <taxon>Enterobacterales</taxon>
        <taxon>Enterobacteriaceae</taxon>
        <taxon>Salmonella</taxon>
    </lineage>
</organism>
<dbReference type="InterPro" id="IPR022385">
    <property type="entry name" value="Rhs_assc_core"/>
</dbReference>
<dbReference type="AlphaFoldDB" id="A0A379SWN9"/>
<dbReference type="InterPro" id="IPR050708">
    <property type="entry name" value="T6SS_VgrG/RHS"/>
</dbReference>
<proteinExistence type="predicted"/>
<gene>
    <name evidence="1" type="ORF">NCTC7304_02109</name>
</gene>
<dbReference type="PANTHER" id="PTHR32305">
    <property type="match status" value="1"/>
</dbReference>
<name>A0A379SWN9_SALER</name>
<protein>
    <submittedName>
        <fullName evidence="1">Rhs family protein</fullName>
    </submittedName>
</protein>
<dbReference type="EMBL" id="UGXD01000002">
    <property type="protein sequence ID" value="SUG32670.1"/>
    <property type="molecule type" value="Genomic_DNA"/>
</dbReference>
<dbReference type="InterPro" id="IPR041508">
    <property type="entry name" value="TcC-like_repeat"/>
</dbReference>
<dbReference type="Gene3D" id="2.180.10.10">
    <property type="entry name" value="RHS repeat-associated core"/>
    <property type="match status" value="1"/>
</dbReference>